<dbReference type="InterPro" id="IPR014001">
    <property type="entry name" value="Helicase_ATP-bd"/>
</dbReference>
<dbReference type="SMART" id="SM00490">
    <property type="entry name" value="HELICc"/>
    <property type="match status" value="1"/>
</dbReference>
<keyword evidence="1 7" id="KW-0547">Nucleotide-binding</keyword>
<dbReference type="GO" id="GO:0003676">
    <property type="term" value="F:nucleic acid binding"/>
    <property type="evidence" value="ECO:0007669"/>
    <property type="project" value="InterPro"/>
</dbReference>
<evidence type="ECO:0000256" key="2">
    <source>
        <dbReference type="ARBA" id="ARBA00022801"/>
    </source>
</evidence>
<proteinExistence type="inferred from homology"/>
<dbReference type="SUPFAM" id="SSF52540">
    <property type="entry name" value="P-loop containing nucleoside triphosphate hydrolases"/>
    <property type="match status" value="1"/>
</dbReference>
<comment type="caution">
    <text evidence="12">The sequence shown here is derived from an EMBL/GenBank/DDBJ whole genome shotgun (WGS) entry which is preliminary data.</text>
</comment>
<comment type="similarity">
    <text evidence="5 7">Belongs to the DEAD box helicase family.</text>
</comment>
<dbReference type="Pfam" id="PF00270">
    <property type="entry name" value="DEAD"/>
    <property type="match status" value="1"/>
</dbReference>
<evidence type="ECO:0000313" key="13">
    <source>
        <dbReference type="Proteomes" id="UP000229362"/>
    </source>
</evidence>
<gene>
    <name evidence="12" type="ORF">COU33_04120</name>
</gene>
<feature type="region of interest" description="Disordered" evidence="8">
    <location>
        <begin position="441"/>
        <end position="485"/>
    </location>
</feature>
<reference evidence="13" key="1">
    <citation type="submission" date="2017-09" db="EMBL/GenBank/DDBJ databases">
        <title>Depth-based differentiation of microbial function through sediment-hosted aquifers and enrichment of novel symbionts in the deep terrestrial subsurface.</title>
        <authorList>
            <person name="Probst A.J."/>
            <person name="Ladd B."/>
            <person name="Jarett J.K."/>
            <person name="Geller-Mcgrath D.E."/>
            <person name="Sieber C.M.K."/>
            <person name="Emerson J.B."/>
            <person name="Anantharaman K."/>
            <person name="Thomas B.C."/>
            <person name="Malmstrom R."/>
            <person name="Stieglmeier M."/>
            <person name="Klingl A."/>
            <person name="Woyke T."/>
            <person name="Ryan C.M."/>
            <person name="Banfield J.F."/>
        </authorList>
    </citation>
    <scope>NUCLEOTIDE SEQUENCE [LARGE SCALE GENOMIC DNA]</scope>
</reference>
<dbReference type="GO" id="GO:0005524">
    <property type="term" value="F:ATP binding"/>
    <property type="evidence" value="ECO:0007669"/>
    <property type="project" value="UniProtKB-KW"/>
</dbReference>
<evidence type="ECO:0000259" key="10">
    <source>
        <dbReference type="PROSITE" id="PS51194"/>
    </source>
</evidence>
<feature type="compositionally biased region" description="Polar residues" evidence="8">
    <location>
        <begin position="442"/>
        <end position="463"/>
    </location>
</feature>
<evidence type="ECO:0000256" key="1">
    <source>
        <dbReference type="ARBA" id="ARBA00022741"/>
    </source>
</evidence>
<dbReference type="InterPro" id="IPR014014">
    <property type="entry name" value="RNA_helicase_DEAD_Q_motif"/>
</dbReference>
<evidence type="ECO:0000259" key="11">
    <source>
        <dbReference type="PROSITE" id="PS51195"/>
    </source>
</evidence>
<dbReference type="PROSITE" id="PS51195">
    <property type="entry name" value="Q_MOTIF"/>
    <property type="match status" value="1"/>
</dbReference>
<dbReference type="GO" id="GO:0005829">
    <property type="term" value="C:cytosol"/>
    <property type="evidence" value="ECO:0007669"/>
    <property type="project" value="TreeGrafter"/>
</dbReference>
<feature type="short sequence motif" description="Q motif" evidence="6">
    <location>
        <begin position="2"/>
        <end position="30"/>
    </location>
</feature>
<dbReference type="InterPro" id="IPR044742">
    <property type="entry name" value="DEAD/DEAH_RhlB"/>
</dbReference>
<evidence type="ECO:0000256" key="5">
    <source>
        <dbReference type="ARBA" id="ARBA00038437"/>
    </source>
</evidence>
<protein>
    <submittedName>
        <fullName evidence="12">DEAD/DEAH box helicase</fullName>
    </submittedName>
</protein>
<evidence type="ECO:0000256" key="6">
    <source>
        <dbReference type="PROSITE-ProRule" id="PRU00552"/>
    </source>
</evidence>
<dbReference type="CDD" id="cd00268">
    <property type="entry name" value="DEADc"/>
    <property type="match status" value="1"/>
</dbReference>
<dbReference type="EMBL" id="PFBZ01000179">
    <property type="protein sequence ID" value="PIT86271.1"/>
    <property type="molecule type" value="Genomic_DNA"/>
</dbReference>
<evidence type="ECO:0000313" key="12">
    <source>
        <dbReference type="EMBL" id="PIT86271.1"/>
    </source>
</evidence>
<dbReference type="InterPro" id="IPR000629">
    <property type="entry name" value="RNA-helicase_DEAD-box_CS"/>
</dbReference>
<dbReference type="InterPro" id="IPR050079">
    <property type="entry name" value="DEAD_box_RNA_helicase"/>
</dbReference>
<feature type="domain" description="Helicase C-terminal" evidence="10">
    <location>
        <begin position="232"/>
        <end position="376"/>
    </location>
</feature>
<dbReference type="Gene3D" id="3.40.50.300">
    <property type="entry name" value="P-loop containing nucleotide triphosphate hydrolases"/>
    <property type="match status" value="2"/>
</dbReference>
<dbReference type="AlphaFoldDB" id="A0A2M6W0G8"/>
<evidence type="ECO:0000259" key="9">
    <source>
        <dbReference type="PROSITE" id="PS51192"/>
    </source>
</evidence>
<keyword evidence="2 7" id="KW-0378">Hydrolase</keyword>
<feature type="domain" description="DEAD-box RNA helicase Q" evidence="11">
    <location>
        <begin position="2"/>
        <end position="30"/>
    </location>
</feature>
<keyword evidence="4 7" id="KW-0067">ATP-binding</keyword>
<evidence type="ECO:0000256" key="7">
    <source>
        <dbReference type="RuleBase" id="RU000492"/>
    </source>
</evidence>
<dbReference type="InterPro" id="IPR011545">
    <property type="entry name" value="DEAD/DEAH_box_helicase_dom"/>
</dbReference>
<dbReference type="Pfam" id="PF00271">
    <property type="entry name" value="Helicase_C"/>
    <property type="match status" value="1"/>
</dbReference>
<dbReference type="PROSITE" id="PS51194">
    <property type="entry name" value="HELICASE_CTER"/>
    <property type="match status" value="1"/>
</dbReference>
<dbReference type="GO" id="GO:0016787">
    <property type="term" value="F:hydrolase activity"/>
    <property type="evidence" value="ECO:0007669"/>
    <property type="project" value="UniProtKB-KW"/>
</dbReference>
<dbReference type="PROSITE" id="PS00039">
    <property type="entry name" value="DEAD_ATP_HELICASE"/>
    <property type="match status" value="1"/>
</dbReference>
<feature type="domain" description="Helicase ATP-binding" evidence="9">
    <location>
        <begin position="34"/>
        <end position="205"/>
    </location>
</feature>
<evidence type="ECO:0000256" key="4">
    <source>
        <dbReference type="ARBA" id="ARBA00022840"/>
    </source>
</evidence>
<evidence type="ECO:0000256" key="3">
    <source>
        <dbReference type="ARBA" id="ARBA00022806"/>
    </source>
</evidence>
<dbReference type="GO" id="GO:0003724">
    <property type="term" value="F:RNA helicase activity"/>
    <property type="evidence" value="ECO:0007669"/>
    <property type="project" value="InterPro"/>
</dbReference>
<dbReference type="PROSITE" id="PS51192">
    <property type="entry name" value="HELICASE_ATP_BIND_1"/>
    <property type="match status" value="1"/>
</dbReference>
<evidence type="ECO:0000256" key="8">
    <source>
        <dbReference type="SAM" id="MobiDB-lite"/>
    </source>
</evidence>
<dbReference type="CDD" id="cd18787">
    <property type="entry name" value="SF2_C_DEAD"/>
    <property type="match status" value="1"/>
</dbReference>
<accession>A0A2M6W0G8</accession>
<sequence length="485" mass="54377">MKTFETLGLSPVILKSLATLGYEKPSPIQEQAIPFILKSKKDLIALAQTGTGKTAAFSLPILEQIPEGEHALQAIVICPTRELATQTAAGIRTFGEHVKGLRVVAVYGGESIVTQIRALKAGTNIVVGTPGRIRDLINKKILKLDTIKWVVLDEADEMLDMGFKDDLDAILAETPTTRQTLLFSATMSRHVYDIAKKYMHDVQEISVGTKNVGADKVTHEYYVVENADRFAALQRILDAIPGVYGIVFCRTRAETQEVADRLKQANYSAEAIHGDIDQRLRTKIMDRFRRKQIHMLVATDVAARGIDVDELTHVINYNLSDQNEAYTHRSGRTGRADKSGVSVSIVTGRELSRIRMLERLINKRFEYKKIPTGKDICETQVRAYIEEIEQIHGNAMPQASFFDTSVAKLEHISKEELIRYIISHKFGKLIESTERSRDLNANLRSKLSGSSAPKRNYGKTNFYRNKRSGPSRSGPRSRGTYRRTT</sequence>
<dbReference type="SMART" id="SM00487">
    <property type="entry name" value="DEXDc"/>
    <property type="match status" value="1"/>
</dbReference>
<keyword evidence="3 7" id="KW-0347">Helicase</keyword>
<dbReference type="PANTHER" id="PTHR47959:SF13">
    <property type="entry name" value="ATP-DEPENDENT RNA HELICASE RHLE"/>
    <property type="match status" value="1"/>
</dbReference>
<name>A0A2M6W0G8_9BACT</name>
<dbReference type="Proteomes" id="UP000229362">
    <property type="component" value="Unassembled WGS sequence"/>
</dbReference>
<organism evidence="12 13">
    <name type="scientific">Candidatus Magasanikbacteria bacterium CG10_big_fil_rev_8_21_14_0_10_43_6</name>
    <dbReference type="NCBI Taxonomy" id="1974650"/>
    <lineage>
        <taxon>Bacteria</taxon>
        <taxon>Candidatus Magasanikiibacteriota</taxon>
    </lineage>
</organism>
<dbReference type="InterPro" id="IPR027417">
    <property type="entry name" value="P-loop_NTPase"/>
</dbReference>
<dbReference type="InterPro" id="IPR001650">
    <property type="entry name" value="Helicase_C-like"/>
</dbReference>
<dbReference type="PANTHER" id="PTHR47959">
    <property type="entry name" value="ATP-DEPENDENT RNA HELICASE RHLE-RELATED"/>
    <property type="match status" value="1"/>
</dbReference>